<feature type="chain" id="PRO_5001722963" evidence="1">
    <location>
        <begin position="28"/>
        <end position="152"/>
    </location>
</feature>
<accession>A0A077R3G1</accession>
<name>A0A077R3G1_9BASI</name>
<evidence type="ECO:0000256" key="1">
    <source>
        <dbReference type="SAM" id="SignalP"/>
    </source>
</evidence>
<dbReference type="EMBL" id="HG529577">
    <property type="protein sequence ID" value="CDI53388.1"/>
    <property type="molecule type" value="Genomic_DNA"/>
</dbReference>
<organism evidence="2">
    <name type="scientific">Melanopsichium pennsylvanicum 4</name>
    <dbReference type="NCBI Taxonomy" id="1398559"/>
    <lineage>
        <taxon>Eukaryota</taxon>
        <taxon>Fungi</taxon>
        <taxon>Dikarya</taxon>
        <taxon>Basidiomycota</taxon>
        <taxon>Ustilaginomycotina</taxon>
        <taxon>Ustilaginomycetes</taxon>
        <taxon>Ustilaginales</taxon>
        <taxon>Ustilaginaceae</taxon>
        <taxon>Melanopsichium</taxon>
    </lineage>
</organism>
<sequence length="152" mass="16736">MKCNVPFFAFFALVAIALVASVHVTPAAEEEAIRYLEDQLDAKNVPNRLPGHAQMSEAWKTYLQNHVEEKVEEALKAAVLAGRKRLLQLLEPTDTVINLAGPRKLPGLAVAKQLVSGFVKERRDQAAARKLQEKHEWGRTLSLSTDAGPSNA</sequence>
<protein>
    <submittedName>
        <fullName evidence="2">Uncharacterized protein</fullName>
    </submittedName>
</protein>
<feature type="signal peptide" evidence="1">
    <location>
        <begin position="1"/>
        <end position="27"/>
    </location>
</feature>
<reference evidence="2" key="1">
    <citation type="journal article" date="2014" name="Genome Biol. Evol.">
        <title>Gene Loss Rather Than Gene Gain Is Associated with a Host Jump from Monocots to Dicots in the Smut Fungus Melanopsichium pennsylvanicum.</title>
        <authorList>
            <person name="Sharma R."/>
            <person name="Mishra B."/>
            <person name="Runge F."/>
            <person name="Thines M."/>
        </authorList>
    </citation>
    <scope>NUCLEOTIDE SEQUENCE</scope>
    <source>
        <strain evidence="2">4</strain>
    </source>
</reference>
<proteinExistence type="predicted"/>
<evidence type="ECO:0000313" key="2">
    <source>
        <dbReference type="EMBL" id="CDI53388.1"/>
    </source>
</evidence>
<dbReference type="AlphaFoldDB" id="A0A077R3G1"/>
<keyword evidence="1" id="KW-0732">Signal</keyword>